<evidence type="ECO:0000256" key="3">
    <source>
        <dbReference type="ARBA" id="ARBA00004663"/>
    </source>
</evidence>
<evidence type="ECO:0000256" key="18">
    <source>
        <dbReference type="ARBA" id="ARBA00049504"/>
    </source>
</evidence>
<keyword evidence="9 19" id="KW-0808">Transferase</keyword>
<gene>
    <name evidence="19" type="primary">cobS</name>
    <name evidence="20" type="ORF">C8N43_1276</name>
</gene>
<dbReference type="Pfam" id="PF02654">
    <property type="entry name" value="CobS"/>
    <property type="match status" value="1"/>
</dbReference>
<sequence>MENSDTKAFRGEDIWVALGLLTRLPLPARHWNAARPAALAAWAYPLAGLVVGVVACALGAAALWLGTPAGFVAALILASLSVLTGAMHEDGMADAADGLWGGHDVTRRLEIMKDSHIGAFGVIALIAGFALRWSALTALIAAGTLWAPVLAVAMISRAAMVGVMHTLPHAREMGLSHMTGRPGLPALGIACALAFVAAITMLGAPGLAILAIAALTALACAAIARAKIGGQTGDILGAIQQMTEITMYACLAALLI</sequence>
<dbReference type="AlphaFoldDB" id="A0A2T6BKP0"/>
<comment type="pathway">
    <text evidence="3 19">Cofactor biosynthesis; adenosylcobalamin biosynthesis; adenosylcobalamin from cob(II)yrinate a,c-diamide: step 7/7.</text>
</comment>
<proteinExistence type="inferred from homology"/>
<evidence type="ECO:0000256" key="12">
    <source>
        <dbReference type="ARBA" id="ARBA00022989"/>
    </source>
</evidence>
<evidence type="ECO:0000313" key="21">
    <source>
        <dbReference type="Proteomes" id="UP000243978"/>
    </source>
</evidence>
<comment type="function">
    <text evidence="14 19">Joins adenosylcobinamide-GDP and alpha-ribazole to generate adenosylcobalamin (Ado-cobalamin). Also synthesizes adenosylcobalamin 5'-phosphate from adenosylcobinamide-GDP and alpha-ribazole 5'-phosphate.</text>
</comment>
<feature type="transmembrane region" description="Helical" evidence="19">
    <location>
        <begin position="39"/>
        <end position="63"/>
    </location>
</feature>
<dbReference type="EMBL" id="QBKS01000001">
    <property type="protein sequence ID" value="PTX56616.1"/>
    <property type="molecule type" value="Genomic_DNA"/>
</dbReference>
<keyword evidence="11 19" id="KW-0460">Magnesium</keyword>
<comment type="similarity">
    <text evidence="4 19">Belongs to the CobS family.</text>
</comment>
<dbReference type="GO" id="GO:0009236">
    <property type="term" value="P:cobalamin biosynthetic process"/>
    <property type="evidence" value="ECO:0007669"/>
    <property type="project" value="UniProtKB-UniRule"/>
</dbReference>
<dbReference type="GO" id="GO:0005886">
    <property type="term" value="C:plasma membrane"/>
    <property type="evidence" value="ECO:0007669"/>
    <property type="project" value="UniProtKB-SubCell"/>
</dbReference>
<evidence type="ECO:0000256" key="14">
    <source>
        <dbReference type="ARBA" id="ARBA00025228"/>
    </source>
</evidence>
<dbReference type="Proteomes" id="UP000243978">
    <property type="component" value="Unassembled WGS sequence"/>
</dbReference>
<dbReference type="PANTHER" id="PTHR34148:SF1">
    <property type="entry name" value="ADENOSYLCOBINAMIDE-GDP RIBAZOLETRANSFERASE"/>
    <property type="match status" value="1"/>
</dbReference>
<evidence type="ECO:0000256" key="16">
    <source>
        <dbReference type="ARBA" id="ARBA00032853"/>
    </source>
</evidence>
<keyword evidence="7 19" id="KW-1003">Cell membrane</keyword>
<evidence type="ECO:0000256" key="11">
    <source>
        <dbReference type="ARBA" id="ARBA00022842"/>
    </source>
</evidence>
<comment type="catalytic activity">
    <reaction evidence="18 19">
        <text>alpha-ribazole 5'-phosphate + adenosylcob(III)inamide-GDP = adenosylcob(III)alamin 5'-phosphate + GMP + H(+)</text>
        <dbReference type="Rhea" id="RHEA:23560"/>
        <dbReference type="ChEBI" id="CHEBI:15378"/>
        <dbReference type="ChEBI" id="CHEBI:57918"/>
        <dbReference type="ChEBI" id="CHEBI:58115"/>
        <dbReference type="ChEBI" id="CHEBI:60487"/>
        <dbReference type="ChEBI" id="CHEBI:60493"/>
        <dbReference type="EC" id="2.7.8.26"/>
    </reaction>
</comment>
<evidence type="ECO:0000256" key="7">
    <source>
        <dbReference type="ARBA" id="ARBA00022475"/>
    </source>
</evidence>
<feature type="transmembrane region" description="Helical" evidence="19">
    <location>
        <begin position="69"/>
        <end position="87"/>
    </location>
</feature>
<keyword evidence="21" id="KW-1185">Reference proteome</keyword>
<dbReference type="UniPathway" id="UPA00148">
    <property type="reaction ID" value="UER00238"/>
</dbReference>
<feature type="transmembrane region" description="Helical" evidence="19">
    <location>
        <begin position="145"/>
        <end position="163"/>
    </location>
</feature>
<keyword evidence="10 19" id="KW-0812">Transmembrane</keyword>
<evidence type="ECO:0000256" key="9">
    <source>
        <dbReference type="ARBA" id="ARBA00022679"/>
    </source>
</evidence>
<dbReference type="RefSeq" id="WP_245912924.1">
    <property type="nucleotide sequence ID" value="NZ_QBKS01000001.1"/>
</dbReference>
<comment type="cofactor">
    <cofactor evidence="1 19">
        <name>Mg(2+)</name>
        <dbReference type="ChEBI" id="CHEBI:18420"/>
    </cofactor>
</comment>
<evidence type="ECO:0000256" key="1">
    <source>
        <dbReference type="ARBA" id="ARBA00001946"/>
    </source>
</evidence>
<evidence type="ECO:0000256" key="2">
    <source>
        <dbReference type="ARBA" id="ARBA00004651"/>
    </source>
</evidence>
<keyword evidence="8 19" id="KW-0169">Cobalamin biosynthesis</keyword>
<evidence type="ECO:0000256" key="8">
    <source>
        <dbReference type="ARBA" id="ARBA00022573"/>
    </source>
</evidence>
<dbReference type="EC" id="2.7.8.26" evidence="5 19"/>
<protein>
    <recommendedName>
        <fullName evidence="6 19">Adenosylcobinamide-GDP ribazoletransferase</fullName>
        <ecNumber evidence="5 19">2.7.8.26</ecNumber>
    </recommendedName>
    <alternativeName>
        <fullName evidence="16 19">Cobalamin synthase</fullName>
    </alternativeName>
    <alternativeName>
        <fullName evidence="15 19">Cobalamin-5'-phosphate synthase</fullName>
    </alternativeName>
</protein>
<evidence type="ECO:0000256" key="15">
    <source>
        <dbReference type="ARBA" id="ARBA00032605"/>
    </source>
</evidence>
<dbReference type="PANTHER" id="PTHR34148">
    <property type="entry name" value="ADENOSYLCOBINAMIDE-GDP RIBAZOLETRANSFERASE"/>
    <property type="match status" value="1"/>
</dbReference>
<evidence type="ECO:0000256" key="19">
    <source>
        <dbReference type="HAMAP-Rule" id="MF_00719"/>
    </source>
</evidence>
<keyword evidence="13 19" id="KW-0472">Membrane</keyword>
<evidence type="ECO:0000313" key="20">
    <source>
        <dbReference type="EMBL" id="PTX56616.1"/>
    </source>
</evidence>
<feature type="transmembrane region" description="Helical" evidence="19">
    <location>
        <begin position="208"/>
        <end position="226"/>
    </location>
</feature>
<evidence type="ECO:0000256" key="17">
    <source>
        <dbReference type="ARBA" id="ARBA00048623"/>
    </source>
</evidence>
<dbReference type="HAMAP" id="MF_00719">
    <property type="entry name" value="CobS"/>
    <property type="match status" value="1"/>
</dbReference>
<name>A0A2T6BKP0_9RHOB</name>
<accession>A0A2T6BKP0</accession>
<feature type="transmembrane region" description="Helical" evidence="19">
    <location>
        <begin position="117"/>
        <end position="139"/>
    </location>
</feature>
<reference evidence="20 21" key="1">
    <citation type="submission" date="2018-04" db="EMBL/GenBank/DDBJ databases">
        <title>Genomic Encyclopedia of Archaeal and Bacterial Type Strains, Phase II (KMG-II): from individual species to whole genera.</title>
        <authorList>
            <person name="Goeker M."/>
        </authorList>
    </citation>
    <scope>NUCLEOTIDE SEQUENCE [LARGE SCALE GENOMIC DNA]</scope>
    <source>
        <strain evidence="20 21">DSM 100977</strain>
    </source>
</reference>
<dbReference type="InterPro" id="IPR003805">
    <property type="entry name" value="CobS"/>
</dbReference>
<comment type="catalytic activity">
    <reaction evidence="17 19">
        <text>alpha-ribazole + adenosylcob(III)inamide-GDP = adenosylcob(III)alamin + GMP + H(+)</text>
        <dbReference type="Rhea" id="RHEA:16049"/>
        <dbReference type="ChEBI" id="CHEBI:10329"/>
        <dbReference type="ChEBI" id="CHEBI:15378"/>
        <dbReference type="ChEBI" id="CHEBI:18408"/>
        <dbReference type="ChEBI" id="CHEBI:58115"/>
        <dbReference type="ChEBI" id="CHEBI:60487"/>
        <dbReference type="EC" id="2.7.8.26"/>
    </reaction>
</comment>
<evidence type="ECO:0000256" key="6">
    <source>
        <dbReference type="ARBA" id="ARBA00015850"/>
    </source>
</evidence>
<dbReference type="GO" id="GO:0051073">
    <property type="term" value="F:adenosylcobinamide-GDP ribazoletransferase activity"/>
    <property type="evidence" value="ECO:0007669"/>
    <property type="project" value="UniProtKB-UniRule"/>
</dbReference>
<feature type="transmembrane region" description="Helical" evidence="19">
    <location>
        <begin position="184"/>
        <end position="202"/>
    </location>
</feature>
<evidence type="ECO:0000256" key="10">
    <source>
        <dbReference type="ARBA" id="ARBA00022692"/>
    </source>
</evidence>
<evidence type="ECO:0000256" key="5">
    <source>
        <dbReference type="ARBA" id="ARBA00013200"/>
    </source>
</evidence>
<comment type="subcellular location">
    <subcellularLocation>
        <location evidence="2 19">Cell membrane</location>
        <topology evidence="2 19">Multi-pass membrane protein</topology>
    </subcellularLocation>
</comment>
<dbReference type="GO" id="GO:0008818">
    <property type="term" value="F:cobalamin 5'-phosphate synthase activity"/>
    <property type="evidence" value="ECO:0007669"/>
    <property type="project" value="UniProtKB-UniRule"/>
</dbReference>
<comment type="caution">
    <text evidence="20">The sequence shown here is derived from an EMBL/GenBank/DDBJ whole genome shotgun (WGS) entry which is preliminary data.</text>
</comment>
<evidence type="ECO:0000256" key="13">
    <source>
        <dbReference type="ARBA" id="ARBA00023136"/>
    </source>
</evidence>
<keyword evidence="12 19" id="KW-1133">Transmembrane helix</keyword>
<evidence type="ECO:0000256" key="4">
    <source>
        <dbReference type="ARBA" id="ARBA00010561"/>
    </source>
</evidence>
<organism evidence="20 21">
    <name type="scientific">Litoreibacter ponti</name>
    <dbReference type="NCBI Taxonomy" id="1510457"/>
    <lineage>
        <taxon>Bacteria</taxon>
        <taxon>Pseudomonadati</taxon>
        <taxon>Pseudomonadota</taxon>
        <taxon>Alphaproteobacteria</taxon>
        <taxon>Rhodobacterales</taxon>
        <taxon>Roseobacteraceae</taxon>
        <taxon>Litoreibacter</taxon>
    </lineage>
</organism>